<dbReference type="SUPFAM" id="SSF56112">
    <property type="entry name" value="Protein kinase-like (PK-like)"/>
    <property type="match status" value="1"/>
</dbReference>
<dbReference type="EnsemblPlants" id="KQJ85906">
    <property type="protein sequence ID" value="KQJ85906"/>
    <property type="gene ID" value="BRADI_4g02367v3"/>
</dbReference>
<dbReference type="PANTHER" id="PTHR44329">
    <property type="entry name" value="SERINE/THREONINE-PROTEIN KINASE TNNI3K-RELATED"/>
    <property type="match status" value="1"/>
</dbReference>
<dbReference type="Proteomes" id="UP000008810">
    <property type="component" value="Chromosome 4"/>
</dbReference>
<keyword evidence="4" id="KW-0067">ATP-binding</keyword>
<name>I1IGN5_BRADI</name>
<dbReference type="Gramene" id="KQJ85906">
    <property type="protein sequence ID" value="KQJ85906"/>
    <property type="gene ID" value="BRADI_4g02367v3"/>
</dbReference>
<organism evidence="9">
    <name type="scientific">Brachypodium distachyon</name>
    <name type="common">Purple false brome</name>
    <name type="synonym">Trachynia distachya</name>
    <dbReference type="NCBI Taxonomy" id="15368"/>
    <lineage>
        <taxon>Eukaryota</taxon>
        <taxon>Viridiplantae</taxon>
        <taxon>Streptophyta</taxon>
        <taxon>Embryophyta</taxon>
        <taxon>Tracheophyta</taxon>
        <taxon>Spermatophyta</taxon>
        <taxon>Magnoliopsida</taxon>
        <taxon>Liliopsida</taxon>
        <taxon>Poales</taxon>
        <taxon>Poaceae</taxon>
        <taxon>BOP clade</taxon>
        <taxon>Pooideae</taxon>
        <taxon>Stipodae</taxon>
        <taxon>Brachypodieae</taxon>
        <taxon>Brachypodium</taxon>
    </lineage>
</organism>
<dbReference type="KEGG" id="bdi:100827731"/>
<dbReference type="CDD" id="cd13999">
    <property type="entry name" value="STKc_MAP3K-like"/>
    <property type="match status" value="1"/>
</dbReference>
<dbReference type="FunFam" id="3.30.200.20:FF:000034">
    <property type="entry name" value="Kinase suppressor of Ras 1"/>
    <property type="match status" value="1"/>
</dbReference>
<dbReference type="STRING" id="15368.I1IGN5"/>
<evidence type="ECO:0000256" key="2">
    <source>
        <dbReference type="ARBA" id="ARBA00022741"/>
    </source>
</evidence>
<dbReference type="Gene3D" id="3.30.200.20">
    <property type="entry name" value="Phosphorylase Kinase, domain 1"/>
    <property type="match status" value="1"/>
</dbReference>
<reference evidence="8 9" key="1">
    <citation type="journal article" date="2010" name="Nature">
        <title>Genome sequencing and analysis of the model grass Brachypodium distachyon.</title>
        <authorList>
            <consortium name="International Brachypodium Initiative"/>
        </authorList>
    </citation>
    <scope>NUCLEOTIDE SEQUENCE [LARGE SCALE GENOMIC DNA]</scope>
    <source>
        <strain evidence="8">Bd21</strain>
        <strain evidence="9">cv. Bd21</strain>
    </source>
</reference>
<dbReference type="RefSeq" id="XP_003579176.1">
    <property type="nucleotide sequence ID" value="XM_003579128.4"/>
</dbReference>
<dbReference type="AlphaFoldDB" id="I1IGN5"/>
<keyword evidence="3" id="KW-0418">Kinase</keyword>
<dbReference type="InterPro" id="IPR051681">
    <property type="entry name" value="Ser/Thr_Kinases-Pseudokinases"/>
</dbReference>
<evidence type="ECO:0000256" key="4">
    <source>
        <dbReference type="ARBA" id="ARBA00022840"/>
    </source>
</evidence>
<accession>I1IGN5</accession>
<dbReference type="GeneID" id="100827731"/>
<evidence type="ECO:0000313" key="10">
    <source>
        <dbReference type="Proteomes" id="UP000008810"/>
    </source>
</evidence>
<dbReference type="eggNOG" id="KOG0192">
    <property type="taxonomic scope" value="Eukaryota"/>
</dbReference>
<dbReference type="Pfam" id="PF07714">
    <property type="entry name" value="PK_Tyr_Ser-Thr"/>
    <property type="match status" value="1"/>
</dbReference>
<feature type="domain" description="Protein kinase" evidence="7">
    <location>
        <begin position="74"/>
        <end position="355"/>
    </location>
</feature>
<dbReference type="GO" id="GO:0005524">
    <property type="term" value="F:ATP binding"/>
    <property type="evidence" value="ECO:0007669"/>
    <property type="project" value="UniProtKB-KW"/>
</dbReference>
<keyword evidence="2" id="KW-0547">Nucleotide-binding</keyword>
<evidence type="ECO:0000259" key="7">
    <source>
        <dbReference type="PROSITE" id="PS50011"/>
    </source>
</evidence>
<dbReference type="EMBL" id="CM000883">
    <property type="protein sequence ID" value="KQJ85906.1"/>
    <property type="molecule type" value="Genomic_DNA"/>
</dbReference>
<dbReference type="PANTHER" id="PTHR44329:SF287">
    <property type="entry name" value="OS12G0605900 PROTEIN"/>
    <property type="match status" value="1"/>
</dbReference>
<dbReference type="PROSITE" id="PS50011">
    <property type="entry name" value="PROTEIN_KINASE_DOM"/>
    <property type="match status" value="1"/>
</dbReference>
<dbReference type="OrthoDB" id="4062651at2759"/>
<protein>
    <recommendedName>
        <fullName evidence="7">Protein kinase domain-containing protein</fullName>
    </recommendedName>
</protein>
<evidence type="ECO:0000256" key="6">
    <source>
        <dbReference type="ARBA" id="ARBA00048679"/>
    </source>
</evidence>
<dbReference type="SMART" id="SM00220">
    <property type="entry name" value="S_TKc"/>
    <property type="match status" value="1"/>
</dbReference>
<comment type="catalytic activity">
    <reaction evidence="6">
        <text>L-seryl-[protein] + ATP = O-phospho-L-seryl-[protein] + ADP + H(+)</text>
        <dbReference type="Rhea" id="RHEA:17989"/>
        <dbReference type="Rhea" id="RHEA-COMP:9863"/>
        <dbReference type="Rhea" id="RHEA-COMP:11604"/>
        <dbReference type="ChEBI" id="CHEBI:15378"/>
        <dbReference type="ChEBI" id="CHEBI:29999"/>
        <dbReference type="ChEBI" id="CHEBI:30616"/>
        <dbReference type="ChEBI" id="CHEBI:83421"/>
        <dbReference type="ChEBI" id="CHEBI:456216"/>
        <dbReference type="EC" id="2.7.11.1"/>
    </reaction>
</comment>
<keyword evidence="1" id="KW-0808">Transferase</keyword>
<dbReference type="InterPro" id="IPR001245">
    <property type="entry name" value="Ser-Thr/Tyr_kinase_cat_dom"/>
</dbReference>
<dbReference type="HOGENOM" id="CLU_000288_7_35_1"/>
<comment type="catalytic activity">
    <reaction evidence="5">
        <text>L-threonyl-[protein] + ATP = O-phospho-L-threonyl-[protein] + ADP + H(+)</text>
        <dbReference type="Rhea" id="RHEA:46608"/>
        <dbReference type="Rhea" id="RHEA-COMP:11060"/>
        <dbReference type="Rhea" id="RHEA-COMP:11605"/>
        <dbReference type="ChEBI" id="CHEBI:15378"/>
        <dbReference type="ChEBI" id="CHEBI:30013"/>
        <dbReference type="ChEBI" id="CHEBI:30616"/>
        <dbReference type="ChEBI" id="CHEBI:61977"/>
        <dbReference type="ChEBI" id="CHEBI:456216"/>
        <dbReference type="EC" id="2.7.11.1"/>
    </reaction>
</comment>
<gene>
    <name evidence="9" type="primary">LOC100827731</name>
    <name evidence="8" type="ORF">BRADI_4g02367v3</name>
</gene>
<sequence>MASSSSSSPAAAKVAARASGEVFVRADEIELESLDVAVEKQALTKALLLRKQQQVGGELRGRPMEPWEIDLAKLEISEQVKQGQFGTVFRGTYDGRDVAIKLMDFGEDGVATEAEIASRRALFKTEVAVWKELDHPNVTQFVGASMGTIDLKIPVDGGESGNLADLPLGACCLVVEYLDGGSLKTHLIKHMKNKLAYKAVVQLALDLARGLNYLHSNKIVHRDVKTDNMLFDTAGNLKIIDFGVARIEAENPKDMTGTTGTPGYMAPEVIEGNPYNRKCDVYSFGICLWEIYCCDRPYADLSYTEAASAIVHQDLRPEIPRCCPSPMANIMQRCWDANPAERPHMEEVVRLLEGLNTSKGGGMIPDEGQSSGCLCFFNRRGR</sequence>
<dbReference type="InterPro" id="IPR000719">
    <property type="entry name" value="Prot_kinase_dom"/>
</dbReference>
<keyword evidence="10" id="KW-1185">Reference proteome</keyword>
<dbReference type="InterPro" id="IPR011009">
    <property type="entry name" value="Kinase-like_dom_sf"/>
</dbReference>
<evidence type="ECO:0000256" key="5">
    <source>
        <dbReference type="ARBA" id="ARBA00047899"/>
    </source>
</evidence>
<evidence type="ECO:0000313" key="8">
    <source>
        <dbReference type="EMBL" id="KQJ85906.1"/>
    </source>
</evidence>
<dbReference type="PROSITE" id="PS00108">
    <property type="entry name" value="PROTEIN_KINASE_ST"/>
    <property type="match status" value="1"/>
</dbReference>
<dbReference type="PRINTS" id="PR00109">
    <property type="entry name" value="TYRKINASE"/>
</dbReference>
<reference evidence="8" key="2">
    <citation type="submission" date="2017-06" db="EMBL/GenBank/DDBJ databases">
        <title>WGS assembly of Brachypodium distachyon.</title>
        <authorList>
            <consortium name="The International Brachypodium Initiative"/>
            <person name="Lucas S."/>
            <person name="Harmon-Smith M."/>
            <person name="Lail K."/>
            <person name="Tice H."/>
            <person name="Grimwood J."/>
            <person name="Bruce D."/>
            <person name="Barry K."/>
            <person name="Shu S."/>
            <person name="Lindquist E."/>
            <person name="Wang M."/>
            <person name="Pitluck S."/>
            <person name="Vogel J.P."/>
            <person name="Garvin D.F."/>
            <person name="Mockler T.C."/>
            <person name="Schmutz J."/>
            <person name="Rokhsar D."/>
            <person name="Bevan M.W."/>
        </authorList>
    </citation>
    <scope>NUCLEOTIDE SEQUENCE</scope>
    <source>
        <strain evidence="8">Bd21</strain>
    </source>
</reference>
<dbReference type="InterPro" id="IPR008271">
    <property type="entry name" value="Ser/Thr_kinase_AS"/>
</dbReference>
<dbReference type="GO" id="GO:0004674">
    <property type="term" value="F:protein serine/threonine kinase activity"/>
    <property type="evidence" value="ECO:0000318"/>
    <property type="project" value="GO_Central"/>
</dbReference>
<evidence type="ECO:0000313" key="9">
    <source>
        <dbReference type="EnsemblPlants" id="KQJ85906"/>
    </source>
</evidence>
<evidence type="ECO:0000256" key="3">
    <source>
        <dbReference type="ARBA" id="ARBA00022777"/>
    </source>
</evidence>
<proteinExistence type="predicted"/>
<dbReference type="Gene3D" id="1.10.510.10">
    <property type="entry name" value="Transferase(Phosphotransferase) domain 1"/>
    <property type="match status" value="1"/>
</dbReference>
<reference evidence="9" key="3">
    <citation type="submission" date="2018-08" db="UniProtKB">
        <authorList>
            <consortium name="EnsemblPlants"/>
        </authorList>
    </citation>
    <scope>IDENTIFICATION</scope>
    <source>
        <strain evidence="9">cv. Bd21</strain>
    </source>
</reference>
<evidence type="ECO:0000256" key="1">
    <source>
        <dbReference type="ARBA" id="ARBA00022679"/>
    </source>
</evidence>
<dbReference type="GO" id="GO:0007165">
    <property type="term" value="P:signal transduction"/>
    <property type="evidence" value="ECO:0000318"/>
    <property type="project" value="GO_Central"/>
</dbReference>